<organism evidence="1 2">
    <name type="scientific">Melaminivora suipulveris</name>
    <dbReference type="NCBI Taxonomy" id="2109913"/>
    <lineage>
        <taxon>Bacteria</taxon>
        <taxon>Pseudomonadati</taxon>
        <taxon>Pseudomonadota</taxon>
        <taxon>Betaproteobacteria</taxon>
        <taxon>Burkholderiales</taxon>
        <taxon>Comamonadaceae</taxon>
        <taxon>Melaminivora</taxon>
    </lineage>
</organism>
<dbReference type="EMBL" id="CP027667">
    <property type="protein sequence ID" value="AVO50804.1"/>
    <property type="molecule type" value="Genomic_DNA"/>
</dbReference>
<dbReference type="Proteomes" id="UP000237925">
    <property type="component" value="Chromosome"/>
</dbReference>
<protein>
    <submittedName>
        <fullName evidence="1">Uncharacterized protein</fullName>
    </submittedName>
</protein>
<name>A0A2R3QGF2_9BURK</name>
<accession>A0A2R3QGF2</accession>
<keyword evidence="2" id="KW-1185">Reference proteome</keyword>
<evidence type="ECO:0000313" key="1">
    <source>
        <dbReference type="EMBL" id="AVO50804.1"/>
    </source>
</evidence>
<evidence type="ECO:0000313" key="2">
    <source>
        <dbReference type="Proteomes" id="UP000237925"/>
    </source>
</evidence>
<sequence length="177" mass="19674">MSSPADHLIEVVAAARLALDEATADHAEACREAAALLGRIGQCQARQGEITRRRLAGEHSQDEANEYAALSGDLAVLRELHGEAQARAEASRPERQRAALARAEAGLSEHQRSAAFEQVKEHARAAEQVYMQCLRAVWEAAQQQDRRPRTFGEVFRIDQAIMNLCRFNSFQGLEIQR</sequence>
<gene>
    <name evidence="1" type="ORF">C6568_17415</name>
</gene>
<dbReference type="RefSeq" id="WP_106685197.1">
    <property type="nucleotide sequence ID" value="NZ_CP027667.1"/>
</dbReference>
<proteinExistence type="predicted"/>
<reference evidence="1 2" key="1">
    <citation type="submission" date="2018-03" db="EMBL/GenBank/DDBJ databases">
        <title>Genome sequencing of Melaminivora sp.</title>
        <authorList>
            <person name="Kim S.-J."/>
            <person name="Heo J."/>
            <person name="Ahn J.-H."/>
            <person name="Kwon S.-W."/>
        </authorList>
    </citation>
    <scope>NUCLEOTIDE SEQUENCE [LARGE SCALE GENOMIC DNA]</scope>
    <source>
        <strain evidence="1 2">SC2-9</strain>
    </source>
</reference>
<dbReference type="KEGG" id="mela:C6568_17415"/>
<dbReference type="AlphaFoldDB" id="A0A2R3QGF2"/>